<keyword evidence="3" id="KW-1185">Reference proteome</keyword>
<keyword evidence="1" id="KW-0472">Membrane</keyword>
<organism evidence="2 3">
    <name type="scientific">Candidatus Lokiarchaeum ossiferum</name>
    <dbReference type="NCBI Taxonomy" id="2951803"/>
    <lineage>
        <taxon>Archaea</taxon>
        <taxon>Promethearchaeati</taxon>
        <taxon>Promethearchaeota</taxon>
        <taxon>Promethearchaeia</taxon>
        <taxon>Promethearchaeales</taxon>
        <taxon>Promethearchaeaceae</taxon>
        <taxon>Candidatus Lokiarchaeum</taxon>
    </lineage>
</organism>
<proteinExistence type="predicted"/>
<dbReference type="EMBL" id="CP104013">
    <property type="protein sequence ID" value="UYP45394.1"/>
    <property type="molecule type" value="Genomic_DNA"/>
</dbReference>
<accession>A0ABY6HS53</accession>
<name>A0ABY6HS53_9ARCH</name>
<keyword evidence="1" id="KW-1133">Transmembrane helix</keyword>
<keyword evidence="1" id="KW-0812">Transmembrane</keyword>
<dbReference type="Proteomes" id="UP001208689">
    <property type="component" value="Chromosome"/>
</dbReference>
<sequence length="1011" mass="113276">MKTKKIITYAFVLCVISMLMGPGTALPAETQSSIINSTESVSIDSEFPTNTKIAMLPAKNYPFNVHVAGDQPGVFTYVDFEDNQIGTKTFSTTNEKGYPTSLGTLEETWGVDPLENPWAVEWLDISNNDIESGETASYNLSLSSVQLGSLNVGAKTGFDTFIMSDYRELELIVGAPGLYIFYYEADTTLNSPHLINKNGTEIGFTAENLLPLLADGMGGGTTIRKFAYFWADYAGSYTLFFKTTTRYVTFELVGITDITDLDIGDRVIYQDSNSEEIDPSTLMSESAYFPIQLYSFPVSTGQYLRFNYAEIWGSPMSFLLLPSISGYQMDTIATDGTDTFIPISEDGTAYFAVLHNQYFNTLWNIPLYYNFAVYNDEIPTYQYELGNTSLYSVDPTFQRAIIQFNVTGTEPTSVLLNYTIHQGGAGVYDPANDFFYLSDETGYLKINAPIASGSVSDYYYDLVPGIYRLFIHSTSKLQTDVVEFQSYILDRDEITSKHHTKINDYILKSDMSQLTSAPFYDTSTYTVNYPSTRSFEYDDSIRFGYNVSIYPADNPLIFDRVMDVSDTQVWIWNGTEYLNQTTSGSALDLFVNGSATSHYVYFGCDQQVDSMAFNLVNVSSSTGNYTWQWLDNDSDNDWTNMNILSDGTNTTGGTLGQSGKINFDYPQVFTEFNKVSDPDWGGAMPDVNKSMYWYRLRCLVPSPSSIPALAPHNSASPKVQMYPYTNLYVKVNSEINLISKFDNMTKLQKETKDYTLNLDGFDEFDSQDYIYLELSDNGLFGSGDALWSIWPYQVYDRTYDESTSTYTNVPITKEVKFRIVTFDDVARYETETYPSIGSSPIDLSELDFEDYNTYGFSGSYNESHHDGVIVSVEGNLYDWYQFVFQSTNTQNPISAGLIFDNIWLDNTGPVMSNVYPLFSGNVNDSIELGIAPSSFKFIFVAADVNTSEYVQYRLNIASYGVQLLTPNLTLSSTQDDVTKVPSWVLPVSIGGGVAIIAIIGGVVVYKKKNPI</sequence>
<protein>
    <submittedName>
        <fullName evidence="2">Uncharacterized protein</fullName>
    </submittedName>
</protein>
<evidence type="ECO:0000256" key="1">
    <source>
        <dbReference type="SAM" id="Phobius"/>
    </source>
</evidence>
<evidence type="ECO:0000313" key="3">
    <source>
        <dbReference type="Proteomes" id="UP001208689"/>
    </source>
</evidence>
<reference evidence="2" key="1">
    <citation type="submission" date="2022-09" db="EMBL/GenBank/DDBJ databases">
        <title>Actin cytoskeleton and complex cell architecture in an #Asgard archaeon.</title>
        <authorList>
            <person name="Ponce Toledo R.I."/>
            <person name="Schleper C."/>
            <person name="Rodrigues Oliveira T."/>
            <person name="Wollweber F."/>
            <person name="Xu J."/>
            <person name="Rittmann S."/>
            <person name="Klingl A."/>
            <person name="Pilhofer M."/>
        </authorList>
    </citation>
    <scope>NUCLEOTIDE SEQUENCE</scope>
    <source>
        <strain evidence="2">B-35</strain>
    </source>
</reference>
<gene>
    <name evidence="2" type="ORF">NEF87_001679</name>
</gene>
<evidence type="ECO:0000313" key="2">
    <source>
        <dbReference type="EMBL" id="UYP45394.1"/>
    </source>
</evidence>
<feature type="transmembrane region" description="Helical" evidence="1">
    <location>
        <begin position="983"/>
        <end position="1005"/>
    </location>
</feature>